<dbReference type="PANTHER" id="PTHR19143:SF327">
    <property type="entry name" value="FI21813P1-RELATED"/>
    <property type="match status" value="1"/>
</dbReference>
<dbReference type="SMART" id="SM00186">
    <property type="entry name" value="FBG"/>
    <property type="match status" value="1"/>
</dbReference>
<dbReference type="GO" id="GO:0005615">
    <property type="term" value="C:extracellular space"/>
    <property type="evidence" value="ECO:0007669"/>
    <property type="project" value="TreeGrafter"/>
</dbReference>
<dbReference type="EnsemblMetazoa" id="AATE006689-RA">
    <property type="protein sequence ID" value="AATE006689-PA.1"/>
    <property type="gene ID" value="AATE006689"/>
</dbReference>
<dbReference type="CDD" id="cd00087">
    <property type="entry name" value="FReD"/>
    <property type="match status" value="1"/>
</dbReference>
<dbReference type="InterPro" id="IPR014716">
    <property type="entry name" value="Fibrinogen_a/b/g_C_1"/>
</dbReference>
<dbReference type="InterPro" id="IPR050373">
    <property type="entry name" value="Fibrinogen_C-term_domain"/>
</dbReference>
<organism evidence="3">
    <name type="scientific">Anopheles atroparvus</name>
    <name type="common">European mosquito</name>
    <dbReference type="NCBI Taxonomy" id="41427"/>
    <lineage>
        <taxon>Eukaryota</taxon>
        <taxon>Metazoa</taxon>
        <taxon>Ecdysozoa</taxon>
        <taxon>Arthropoda</taxon>
        <taxon>Hexapoda</taxon>
        <taxon>Insecta</taxon>
        <taxon>Pterygota</taxon>
        <taxon>Neoptera</taxon>
        <taxon>Endopterygota</taxon>
        <taxon>Diptera</taxon>
        <taxon>Nematocera</taxon>
        <taxon>Culicoidea</taxon>
        <taxon>Culicidae</taxon>
        <taxon>Anophelinae</taxon>
        <taxon>Anopheles</taxon>
    </lineage>
</organism>
<dbReference type="VEuPathDB" id="VectorBase:AATE006689"/>
<accession>A0A182IW94</accession>
<keyword evidence="1" id="KW-1015">Disulfide bond</keyword>
<sequence>MIETLAALSWKVQQIADSNQNLRNITDNLVTSLSGVEKQLTNIKNVLYETSTRLDPPSCATLNINETGSYSIRPAGVVEPFLVLCDFENNYNLGGGWTVFQRRFDGSVNFFQNWTMYKNGFGDVNGEHWLGLEKLHLMTRSGRHALLVILEDHEGGSAYALYDSFQIGSEAEKYKLTVGKYSGTAGDALSVHDGDKFSTFDQDNDTADNGSCANEYNGAWWFDTCYDSHLNGKYRRKGEHLNTNVQGVIWNHWKGKDNSLKSTKMMLRRSTG</sequence>
<protein>
    <submittedName>
        <fullName evidence="3">Fibrinogen C-terminal domain-containing protein</fullName>
    </submittedName>
</protein>
<dbReference type="PROSITE" id="PS51406">
    <property type="entry name" value="FIBRINOGEN_C_2"/>
    <property type="match status" value="1"/>
</dbReference>
<dbReference type="PROSITE" id="PS00514">
    <property type="entry name" value="FIBRINOGEN_C_1"/>
    <property type="match status" value="1"/>
</dbReference>
<evidence type="ECO:0000256" key="2">
    <source>
        <dbReference type="ARBA" id="ARBA00053344"/>
    </source>
</evidence>
<evidence type="ECO:0000256" key="1">
    <source>
        <dbReference type="ARBA" id="ARBA00023157"/>
    </source>
</evidence>
<comment type="function">
    <text evidence="2">Lectin involved in innate immunity. Agglutinates all types of human erythrocytes, Gram-positive and Gram-negative bacteria. Has a stronger agglutinating activity towards Gram-negative bacteria than towards Gram-positive bacteria. Specifically recognizes acetyl group-containing substances on agglutinated cells. The hemagglutinating activity was inhibited by EDTA, acetyl group-containing mono- and disaccharides, N-acetyl derivatives of amino acids, other acetyl group-containing substances, propionamide and benzamide. Enhances the antimicrobial activity of big defensin against Gram-positive bacteria but not against Gram-negative bacteria.</text>
</comment>
<dbReference type="InterPro" id="IPR001763">
    <property type="entry name" value="Rhodanese-like_dom"/>
</dbReference>
<dbReference type="PANTHER" id="PTHR19143">
    <property type="entry name" value="FIBRINOGEN/TENASCIN/ANGIOPOEITIN"/>
    <property type="match status" value="1"/>
</dbReference>
<dbReference type="GO" id="GO:0030246">
    <property type="term" value="F:carbohydrate binding"/>
    <property type="evidence" value="ECO:0007669"/>
    <property type="project" value="UniProtKB-ARBA"/>
</dbReference>
<dbReference type="InterPro" id="IPR002181">
    <property type="entry name" value="Fibrinogen_a/b/g_C_dom"/>
</dbReference>
<dbReference type="Gene3D" id="3.90.215.10">
    <property type="entry name" value="Gamma Fibrinogen, chain A, domain 1"/>
    <property type="match status" value="1"/>
</dbReference>
<reference evidence="3" key="1">
    <citation type="submission" date="2022-08" db="UniProtKB">
        <authorList>
            <consortium name="EnsemblMetazoa"/>
        </authorList>
    </citation>
    <scope>IDENTIFICATION</scope>
    <source>
        <strain evidence="3">EBRO</strain>
    </source>
</reference>
<dbReference type="PROSITE" id="PS50206">
    <property type="entry name" value="RHODANESE_3"/>
    <property type="match status" value="1"/>
</dbReference>
<dbReference type="AlphaFoldDB" id="A0A182IW94"/>
<evidence type="ECO:0000313" key="3">
    <source>
        <dbReference type="EnsemblMetazoa" id="AATE006689-PA.1"/>
    </source>
</evidence>
<dbReference type="SUPFAM" id="SSF56496">
    <property type="entry name" value="Fibrinogen C-terminal domain-like"/>
    <property type="match status" value="1"/>
</dbReference>
<dbReference type="InterPro" id="IPR020837">
    <property type="entry name" value="Fibrinogen_CS"/>
</dbReference>
<dbReference type="STRING" id="41427.A0A182IW94"/>
<proteinExistence type="predicted"/>
<dbReference type="FunFam" id="3.90.215.10:FF:000001">
    <property type="entry name" value="Tenascin isoform 1"/>
    <property type="match status" value="1"/>
</dbReference>
<dbReference type="Pfam" id="PF00147">
    <property type="entry name" value="Fibrinogen_C"/>
    <property type="match status" value="1"/>
</dbReference>
<dbReference type="InterPro" id="IPR036056">
    <property type="entry name" value="Fibrinogen-like_C"/>
</dbReference>
<name>A0A182IW94_ANOAO</name>